<dbReference type="SUPFAM" id="SSF50494">
    <property type="entry name" value="Trypsin-like serine proteases"/>
    <property type="match status" value="1"/>
</dbReference>
<evidence type="ECO:0000256" key="8">
    <source>
        <dbReference type="ARBA" id="ARBA00022825"/>
    </source>
</evidence>
<dbReference type="Proteomes" id="UP000065734">
    <property type="component" value="Chromosome I"/>
</dbReference>
<evidence type="ECO:0000256" key="9">
    <source>
        <dbReference type="PIRSR" id="PIRSR611782-1"/>
    </source>
</evidence>
<dbReference type="Pfam" id="PF13180">
    <property type="entry name" value="PDZ_2"/>
    <property type="match status" value="1"/>
</dbReference>
<evidence type="ECO:0000256" key="6">
    <source>
        <dbReference type="ARBA" id="ARBA00022764"/>
    </source>
</evidence>
<dbReference type="OrthoDB" id="7358927at2"/>
<keyword evidence="15" id="KW-1185">Reference proteome</keyword>
<keyword evidence="6" id="KW-0574">Periplasm</keyword>
<accession>A0A0H5BFH4</accession>
<dbReference type="GO" id="GO:0004252">
    <property type="term" value="F:serine-type endopeptidase activity"/>
    <property type="evidence" value="ECO:0007669"/>
    <property type="project" value="InterPro"/>
</dbReference>
<dbReference type="PANTHER" id="PTHR22939:SF129">
    <property type="entry name" value="SERINE PROTEASE HTRA2, MITOCHONDRIAL"/>
    <property type="match status" value="1"/>
</dbReference>
<feature type="binding site" evidence="10">
    <location>
        <begin position="216"/>
        <end position="218"/>
    </location>
    <ligand>
        <name>substrate</name>
    </ligand>
</feature>
<dbReference type="PANTHER" id="PTHR22939">
    <property type="entry name" value="SERINE PROTEASE FAMILY S1C HTRA-RELATED"/>
    <property type="match status" value="1"/>
</dbReference>
<dbReference type="InterPro" id="IPR001940">
    <property type="entry name" value="Peptidase_S1C"/>
</dbReference>
<dbReference type="Pfam" id="PF13365">
    <property type="entry name" value="Trypsin_2"/>
    <property type="match status" value="1"/>
</dbReference>
<keyword evidence="3 14" id="KW-0645">Protease</keyword>
<dbReference type="NCBIfam" id="TIGR02037">
    <property type="entry name" value="degP_htrA_DO"/>
    <property type="match status" value="1"/>
</dbReference>
<keyword evidence="5" id="KW-0677">Repeat</keyword>
<dbReference type="InterPro" id="IPR009003">
    <property type="entry name" value="Peptidase_S1_PA"/>
</dbReference>
<dbReference type="PRINTS" id="PR00834">
    <property type="entry name" value="PROTEASES2C"/>
</dbReference>
<dbReference type="Gene3D" id="2.40.10.120">
    <property type="match status" value="1"/>
</dbReference>
<dbReference type="EMBL" id="AP014854">
    <property type="protein sequence ID" value="BAS00948.1"/>
    <property type="molecule type" value="Genomic_DNA"/>
</dbReference>
<comment type="similarity">
    <text evidence="2">Belongs to the peptidase S1C family.</text>
</comment>
<dbReference type="Pfam" id="PF17820">
    <property type="entry name" value="PDZ_6"/>
    <property type="match status" value="1"/>
</dbReference>
<dbReference type="InterPro" id="IPR036034">
    <property type="entry name" value="PDZ_sf"/>
</dbReference>
<proteinExistence type="inferred from homology"/>
<evidence type="ECO:0000313" key="14">
    <source>
        <dbReference type="EMBL" id="CUU41849.1"/>
    </source>
</evidence>
<dbReference type="GO" id="GO:0006508">
    <property type="term" value="P:proteolysis"/>
    <property type="evidence" value="ECO:0007669"/>
    <property type="project" value="UniProtKB-KW"/>
</dbReference>
<evidence type="ECO:0000256" key="5">
    <source>
        <dbReference type="ARBA" id="ARBA00022737"/>
    </source>
</evidence>
<dbReference type="PROSITE" id="PS50106">
    <property type="entry name" value="PDZ"/>
    <property type="match status" value="2"/>
</dbReference>
<dbReference type="AlphaFoldDB" id="A0A0H5BFH4"/>
<dbReference type="PATRIC" id="fig|1079.6.peg.1454"/>
<comment type="subcellular location">
    <subcellularLocation>
        <location evidence="1">Periplasm</location>
    </subcellularLocation>
</comment>
<feature type="signal peptide" evidence="11">
    <location>
        <begin position="1"/>
        <end position="24"/>
    </location>
</feature>
<feature type="chain" id="PRO_5014203376" evidence="11">
    <location>
        <begin position="25"/>
        <end position="472"/>
    </location>
</feature>
<evidence type="ECO:0000256" key="10">
    <source>
        <dbReference type="PIRSR" id="PIRSR611782-2"/>
    </source>
</evidence>
<evidence type="ECO:0000256" key="2">
    <source>
        <dbReference type="ARBA" id="ARBA00010541"/>
    </source>
</evidence>
<dbReference type="EC" id="3.4.21.107" evidence="14"/>
<dbReference type="SMART" id="SM00228">
    <property type="entry name" value="PDZ"/>
    <property type="match status" value="2"/>
</dbReference>
<name>A0A0H5BFH4_BLAVI</name>
<feature type="active site" description="Charge relay system" evidence="9">
    <location>
        <position position="218"/>
    </location>
</feature>
<reference evidence="14" key="2">
    <citation type="submission" date="2015-11" db="EMBL/GenBank/DDBJ databases">
        <authorList>
            <person name="Zhang Y."/>
            <person name="Guo Z."/>
        </authorList>
    </citation>
    <scope>NUCLEOTIDE SEQUENCE</scope>
    <source>
        <strain evidence="14">1</strain>
    </source>
</reference>
<feature type="binding site" evidence="10">
    <location>
        <position position="143"/>
    </location>
    <ligand>
        <name>substrate</name>
    </ligand>
</feature>
<protein>
    <submittedName>
        <fullName evidence="14">Putative periplasmic serine endoprotease DegP-like</fullName>
        <ecNumber evidence="14">3.4.21.107</ecNumber>
    </submittedName>
    <submittedName>
        <fullName evidence="13">Serine protease MucD/AlgY associated with sigma factor RpoE</fullName>
    </submittedName>
</protein>
<sequence length="472" mass="49183">MQRHSPVCLAAAFAAALAAAPVQAEAFLRATPESPQQIALSFAPVAARTAPAVVNVFALKTSPQPSNHPFFEDPFFRRFFGDRGFGVPREKVQRSLGSGVIVDSSGLVVTNHHVIEGADQIRVVLTDKRELAAELVLRDPRSDLAVLRMVDPGKFPTVELGDSDALQVGDLVLAIGNPFGVGQTVTQGIVSALARSQVGVTDFQSFIQTDAAINPGNSGGALVDMAGKLVGINTAIFSRSGGSHGIGFAIPSNMVRVVVESARSGSSRVKRPWLGAQLQPVTLEIAEGLGLSRPVGALVADVPAGTPAAKGGLQRGDVIIAVDGQPVDDPAGLGFKLATRPVGGKAAFTVHRGNREQQLTIALEAPPESSGREQLVIKARSPFAGVTVAALDAALADEMRLPFNGQSVVVVKVERGSPAEHVGFQAGDLVLQVNGVNIGTPSDLDRVTKAGARLWRLVVQRDGQTVSMVFGG</sequence>
<feature type="active site" description="Charge relay system" evidence="9">
    <location>
        <position position="113"/>
    </location>
</feature>
<dbReference type="KEGG" id="bvr:BVIR_1401"/>
<evidence type="ECO:0000256" key="4">
    <source>
        <dbReference type="ARBA" id="ARBA00022729"/>
    </source>
</evidence>
<feature type="domain" description="PDZ" evidence="12">
    <location>
        <begin position="256"/>
        <end position="329"/>
    </location>
</feature>
<evidence type="ECO:0000256" key="1">
    <source>
        <dbReference type="ARBA" id="ARBA00004418"/>
    </source>
</evidence>
<dbReference type="InterPro" id="IPR011782">
    <property type="entry name" value="Pept_S1C_Do"/>
</dbReference>
<evidence type="ECO:0000313" key="15">
    <source>
        <dbReference type="Proteomes" id="UP000065734"/>
    </source>
</evidence>
<organism evidence="14 15">
    <name type="scientific">Blastochloris viridis</name>
    <name type="common">Rhodopseudomonas viridis</name>
    <dbReference type="NCBI Taxonomy" id="1079"/>
    <lineage>
        <taxon>Bacteria</taxon>
        <taxon>Pseudomonadati</taxon>
        <taxon>Pseudomonadota</taxon>
        <taxon>Alphaproteobacteria</taxon>
        <taxon>Hyphomicrobiales</taxon>
        <taxon>Blastochloridaceae</taxon>
        <taxon>Blastochloris</taxon>
    </lineage>
</organism>
<evidence type="ECO:0000256" key="3">
    <source>
        <dbReference type="ARBA" id="ARBA00022670"/>
    </source>
</evidence>
<dbReference type="InterPro" id="IPR041489">
    <property type="entry name" value="PDZ_6"/>
</dbReference>
<dbReference type="SUPFAM" id="SSF50156">
    <property type="entry name" value="PDZ domain-like"/>
    <property type="match status" value="2"/>
</dbReference>
<dbReference type="RefSeq" id="WP_055037020.1">
    <property type="nucleotide sequence ID" value="NZ_AP014854.2"/>
</dbReference>
<feature type="active site" description="Charge relay system" evidence="9">
    <location>
        <position position="143"/>
    </location>
</feature>
<evidence type="ECO:0000256" key="11">
    <source>
        <dbReference type="SAM" id="SignalP"/>
    </source>
</evidence>
<dbReference type="CDD" id="cd10839">
    <property type="entry name" value="cpPDZ1_DegP-like"/>
    <property type="match status" value="1"/>
</dbReference>
<reference evidence="13" key="1">
    <citation type="journal article" date="2015" name="Genome Announc.">
        <title>Complete Genome Sequence of the Bacteriochlorophyll b-Producing Photosynthetic Bacterium Blastochloris viridis.</title>
        <authorList>
            <person name="Tsukatani Y."/>
            <person name="Hirose Y."/>
            <person name="Harada J."/>
            <person name="Misawa N."/>
            <person name="Mori K."/>
            <person name="Inoue K."/>
            <person name="Tamiaki H."/>
        </authorList>
    </citation>
    <scope>NUCLEOTIDE SEQUENCE [LARGE SCALE GENOMIC DNA]</scope>
    <source>
        <strain evidence="13">DSM 133</strain>
    </source>
</reference>
<feature type="domain" description="PDZ" evidence="12">
    <location>
        <begin position="360"/>
        <end position="463"/>
    </location>
</feature>
<dbReference type="GO" id="GO:0042597">
    <property type="term" value="C:periplasmic space"/>
    <property type="evidence" value="ECO:0007669"/>
    <property type="project" value="UniProtKB-SubCell"/>
</dbReference>
<feature type="binding site" evidence="10">
    <location>
        <position position="113"/>
    </location>
    <ligand>
        <name>substrate</name>
    </ligand>
</feature>
<dbReference type="STRING" id="1079.BVIR_1401"/>
<reference evidence="15" key="3">
    <citation type="journal article" date="2016" name="Genome Announc.">
        <title>Revised genome sequence of the purple photosynthetic bacterium Blastochloris viridis.</title>
        <authorList>
            <person name="Liu L.N."/>
            <person name="Faulkner M."/>
            <person name="Liu X."/>
            <person name="Huang F."/>
            <person name="Darby A.C."/>
            <person name="Hall N."/>
        </authorList>
    </citation>
    <scope>NUCLEOTIDE SEQUENCE [LARGE SCALE GENOMIC DNA]</scope>
    <source>
        <strain evidence="15">ATCC 19567 / DSM 133 / F</strain>
    </source>
</reference>
<keyword evidence="4 11" id="KW-0732">Signal</keyword>
<keyword evidence="7 14" id="KW-0378">Hydrolase</keyword>
<dbReference type="EMBL" id="LN907867">
    <property type="protein sequence ID" value="CUU41849.1"/>
    <property type="molecule type" value="Genomic_DNA"/>
</dbReference>
<dbReference type="Gene3D" id="2.30.42.10">
    <property type="match status" value="2"/>
</dbReference>
<keyword evidence="8" id="KW-0720">Serine protease</keyword>
<dbReference type="InterPro" id="IPR001478">
    <property type="entry name" value="PDZ"/>
</dbReference>
<evidence type="ECO:0000313" key="13">
    <source>
        <dbReference type="EMBL" id="BAS00948.1"/>
    </source>
</evidence>
<evidence type="ECO:0000256" key="7">
    <source>
        <dbReference type="ARBA" id="ARBA00022801"/>
    </source>
</evidence>
<evidence type="ECO:0000259" key="12">
    <source>
        <dbReference type="PROSITE" id="PS50106"/>
    </source>
</evidence>
<gene>
    <name evidence="14" type="primary">mucD_1</name>
    <name evidence="13" type="ORF">BV133_3354</name>
    <name evidence="14" type="ORF">BVIRIDIS_08460</name>
</gene>